<dbReference type="EMBL" id="BAAAPF010000008">
    <property type="protein sequence ID" value="GAA2110152.1"/>
    <property type="molecule type" value="Genomic_DNA"/>
</dbReference>
<dbReference type="RefSeq" id="WP_344287728.1">
    <property type="nucleotide sequence ID" value="NZ_BAAAPF010000008.1"/>
</dbReference>
<sequence length="135" mass="12978">MATSVARAFGAAVGGAGAAAAGEDGRDPDGSLHTGPPAPAAVSPPLRAAAGAPVRRGVRDDVGSGSVSATSSLTGTGCALVGAGDRGLTSGEVPVTDTHPVVPSTATAQATTSQQCTTRPGTHTLTAGRGRHSRR</sequence>
<organism evidence="2 3">
    <name type="scientific">Streptomyces synnematoformans</name>
    <dbReference type="NCBI Taxonomy" id="415721"/>
    <lineage>
        <taxon>Bacteria</taxon>
        <taxon>Bacillati</taxon>
        <taxon>Actinomycetota</taxon>
        <taxon>Actinomycetes</taxon>
        <taxon>Kitasatosporales</taxon>
        <taxon>Streptomycetaceae</taxon>
        <taxon>Streptomyces</taxon>
    </lineage>
</organism>
<name>A0ABN2XDP4_9ACTN</name>
<keyword evidence="3" id="KW-1185">Reference proteome</keyword>
<gene>
    <name evidence="2" type="ORF">GCM10009802_06960</name>
</gene>
<feature type="compositionally biased region" description="Low complexity" evidence="1">
    <location>
        <begin position="104"/>
        <end position="118"/>
    </location>
</feature>
<reference evidence="2 3" key="1">
    <citation type="journal article" date="2019" name="Int. J. Syst. Evol. Microbiol.">
        <title>The Global Catalogue of Microorganisms (GCM) 10K type strain sequencing project: providing services to taxonomists for standard genome sequencing and annotation.</title>
        <authorList>
            <consortium name="The Broad Institute Genomics Platform"/>
            <consortium name="The Broad Institute Genome Sequencing Center for Infectious Disease"/>
            <person name="Wu L."/>
            <person name="Ma J."/>
        </authorList>
    </citation>
    <scope>NUCLEOTIDE SEQUENCE [LARGE SCALE GENOMIC DNA]</scope>
    <source>
        <strain evidence="2 3">JCM 15481</strain>
    </source>
</reference>
<proteinExistence type="predicted"/>
<dbReference type="Proteomes" id="UP001500443">
    <property type="component" value="Unassembled WGS sequence"/>
</dbReference>
<feature type="compositionally biased region" description="Polar residues" evidence="1">
    <location>
        <begin position="65"/>
        <end position="75"/>
    </location>
</feature>
<protein>
    <submittedName>
        <fullName evidence="2">Uncharacterized protein</fullName>
    </submittedName>
</protein>
<feature type="region of interest" description="Disordered" evidence="1">
    <location>
        <begin position="12"/>
        <end position="135"/>
    </location>
</feature>
<evidence type="ECO:0000256" key="1">
    <source>
        <dbReference type="SAM" id="MobiDB-lite"/>
    </source>
</evidence>
<evidence type="ECO:0000313" key="3">
    <source>
        <dbReference type="Proteomes" id="UP001500443"/>
    </source>
</evidence>
<evidence type="ECO:0000313" key="2">
    <source>
        <dbReference type="EMBL" id="GAA2110152.1"/>
    </source>
</evidence>
<comment type="caution">
    <text evidence="2">The sequence shown here is derived from an EMBL/GenBank/DDBJ whole genome shotgun (WGS) entry which is preliminary data.</text>
</comment>
<accession>A0ABN2XDP4</accession>